<dbReference type="EMBL" id="KQ419491">
    <property type="protein sequence ID" value="KOF83428.1"/>
    <property type="molecule type" value="Genomic_DNA"/>
</dbReference>
<protein>
    <submittedName>
        <fullName evidence="2">Uncharacterized protein</fullName>
    </submittedName>
</protein>
<dbReference type="AlphaFoldDB" id="A0A0L8H2F0"/>
<organism evidence="2">
    <name type="scientific">Octopus bimaculoides</name>
    <name type="common">California two-spotted octopus</name>
    <dbReference type="NCBI Taxonomy" id="37653"/>
    <lineage>
        <taxon>Eukaryota</taxon>
        <taxon>Metazoa</taxon>
        <taxon>Spiralia</taxon>
        <taxon>Lophotrochozoa</taxon>
        <taxon>Mollusca</taxon>
        <taxon>Cephalopoda</taxon>
        <taxon>Coleoidea</taxon>
        <taxon>Octopodiformes</taxon>
        <taxon>Octopoda</taxon>
        <taxon>Incirrata</taxon>
        <taxon>Octopodidae</taxon>
        <taxon>Octopus</taxon>
    </lineage>
</organism>
<evidence type="ECO:0000256" key="1">
    <source>
        <dbReference type="SAM" id="Phobius"/>
    </source>
</evidence>
<accession>A0A0L8H2F0</accession>
<name>A0A0L8H2F0_OCTBM</name>
<feature type="transmembrane region" description="Helical" evidence="1">
    <location>
        <begin position="12"/>
        <end position="31"/>
    </location>
</feature>
<keyword evidence="1" id="KW-0812">Transmembrane</keyword>
<proteinExistence type="predicted"/>
<sequence length="32" mass="3875">MPQEKLKACMIRIVLGLSGLIDFYFTHFYYIY</sequence>
<gene>
    <name evidence="2" type="ORF">OCBIM_22023890mg</name>
</gene>
<evidence type="ECO:0000313" key="2">
    <source>
        <dbReference type="EMBL" id="KOF83428.1"/>
    </source>
</evidence>
<keyword evidence="1" id="KW-0472">Membrane</keyword>
<keyword evidence="1" id="KW-1133">Transmembrane helix</keyword>
<reference evidence="2" key="1">
    <citation type="submission" date="2015-07" db="EMBL/GenBank/DDBJ databases">
        <title>MeaNS - Measles Nucleotide Surveillance Program.</title>
        <authorList>
            <person name="Tran T."/>
            <person name="Druce J."/>
        </authorList>
    </citation>
    <scope>NUCLEOTIDE SEQUENCE</scope>
    <source>
        <strain evidence="2">UCB-OBI-ISO-001</strain>
        <tissue evidence="2">Gonad</tissue>
    </source>
</reference>